<feature type="domain" description="C2H2-type" evidence="14">
    <location>
        <begin position="233"/>
        <end position="260"/>
    </location>
</feature>
<dbReference type="GO" id="GO:0005634">
    <property type="term" value="C:nucleus"/>
    <property type="evidence" value="ECO:0007669"/>
    <property type="project" value="UniProtKB-SubCell"/>
</dbReference>
<keyword evidence="4" id="KW-0479">Metal-binding</keyword>
<reference evidence="16 17" key="1">
    <citation type="journal article" date="2020" name="Nature">
        <title>Six reference-quality genomes reveal evolution of bat adaptations.</title>
        <authorList>
            <person name="Jebb D."/>
            <person name="Huang Z."/>
            <person name="Pippel M."/>
            <person name="Hughes G.M."/>
            <person name="Lavrichenko K."/>
            <person name="Devanna P."/>
            <person name="Winkler S."/>
            <person name="Jermiin L.S."/>
            <person name="Skirmuntt E.C."/>
            <person name="Katzourakis A."/>
            <person name="Burkitt-Gray L."/>
            <person name="Ray D.A."/>
            <person name="Sullivan K.A.M."/>
            <person name="Roscito J.G."/>
            <person name="Kirilenko B.M."/>
            <person name="Davalos L.M."/>
            <person name="Corthals A.P."/>
            <person name="Power M.L."/>
            <person name="Jones G."/>
            <person name="Ransome R.D."/>
            <person name="Dechmann D.K.N."/>
            <person name="Locatelli A.G."/>
            <person name="Puechmaille S.J."/>
            <person name="Fedrigo O."/>
            <person name="Jarvis E.D."/>
            <person name="Hiller M."/>
            <person name="Vernes S.C."/>
            <person name="Myers E.W."/>
            <person name="Teeling E.C."/>
        </authorList>
    </citation>
    <scope>NUCLEOTIDE SEQUENCE [LARGE SCALE GENOMIC DNA]</scope>
    <source>
        <strain evidence="16">MMolMol1</strain>
        <tissue evidence="16">Muscle</tissue>
    </source>
</reference>
<dbReference type="EMBL" id="JACASF010000021">
    <property type="protein sequence ID" value="KAF6408681.1"/>
    <property type="molecule type" value="Genomic_DNA"/>
</dbReference>
<dbReference type="Proteomes" id="UP000550707">
    <property type="component" value="Unassembled WGS sequence"/>
</dbReference>
<gene>
    <name evidence="16" type="ORF">HJG59_020098</name>
</gene>
<dbReference type="FunFam" id="3.30.160.60:FF:000745">
    <property type="entry name" value="zinc finger protein 181 isoform X1"/>
    <property type="match status" value="1"/>
</dbReference>
<comment type="subcellular location">
    <subcellularLocation>
        <location evidence="2">Nucleus</location>
    </subcellularLocation>
</comment>
<organism evidence="16 17">
    <name type="scientific">Molossus molossus</name>
    <name type="common">Pallas' mastiff bat</name>
    <name type="synonym">Vespertilio molossus</name>
    <dbReference type="NCBI Taxonomy" id="27622"/>
    <lineage>
        <taxon>Eukaryota</taxon>
        <taxon>Metazoa</taxon>
        <taxon>Chordata</taxon>
        <taxon>Craniata</taxon>
        <taxon>Vertebrata</taxon>
        <taxon>Euteleostomi</taxon>
        <taxon>Mammalia</taxon>
        <taxon>Eutheria</taxon>
        <taxon>Laurasiatheria</taxon>
        <taxon>Chiroptera</taxon>
        <taxon>Yangochiroptera</taxon>
        <taxon>Molossidae</taxon>
        <taxon>Molossus</taxon>
    </lineage>
</organism>
<dbReference type="InterPro" id="IPR036051">
    <property type="entry name" value="KRAB_dom_sf"/>
</dbReference>
<evidence type="ECO:0000256" key="12">
    <source>
        <dbReference type="PROSITE-ProRule" id="PRU00042"/>
    </source>
</evidence>
<proteinExistence type="inferred from homology"/>
<feature type="domain" description="C2H2-type" evidence="14">
    <location>
        <begin position="205"/>
        <end position="232"/>
    </location>
</feature>
<dbReference type="SUPFAM" id="SSF57667">
    <property type="entry name" value="beta-beta-alpha zinc fingers"/>
    <property type="match status" value="5"/>
</dbReference>
<feature type="domain" description="C2H2-type" evidence="14">
    <location>
        <begin position="289"/>
        <end position="316"/>
    </location>
</feature>
<dbReference type="FunFam" id="3.30.160.60:FF:000459">
    <property type="entry name" value="Zinc finger with KRAB and SCAN domains 1"/>
    <property type="match status" value="1"/>
</dbReference>
<dbReference type="PANTHER" id="PTHR23235">
    <property type="entry name" value="KRUEPPEL-LIKE TRANSCRIPTION FACTOR"/>
    <property type="match status" value="1"/>
</dbReference>
<dbReference type="GO" id="GO:0000981">
    <property type="term" value="F:DNA-binding transcription factor activity, RNA polymerase II-specific"/>
    <property type="evidence" value="ECO:0007669"/>
    <property type="project" value="TreeGrafter"/>
</dbReference>
<dbReference type="InterPro" id="IPR013087">
    <property type="entry name" value="Znf_C2H2_type"/>
</dbReference>
<dbReference type="FunFam" id="3.30.160.60:FF:000557">
    <property type="entry name" value="zinc finger and SCAN domain-containing protein 29"/>
    <property type="match status" value="1"/>
</dbReference>
<dbReference type="Gene3D" id="3.30.160.60">
    <property type="entry name" value="Classic Zinc Finger"/>
    <property type="match status" value="8"/>
</dbReference>
<evidence type="ECO:0000256" key="2">
    <source>
        <dbReference type="ARBA" id="ARBA00004123"/>
    </source>
</evidence>
<evidence type="ECO:0000256" key="1">
    <source>
        <dbReference type="ARBA" id="ARBA00003767"/>
    </source>
</evidence>
<keyword evidence="10" id="KW-0804">Transcription</keyword>
<feature type="region of interest" description="Disordered" evidence="13">
    <location>
        <begin position="429"/>
        <end position="453"/>
    </location>
</feature>
<comment type="function">
    <text evidence="1">May be involved in transcriptional regulation.</text>
</comment>
<keyword evidence="7" id="KW-0862">Zinc</keyword>
<comment type="caution">
    <text evidence="16">The sequence shown here is derived from an EMBL/GenBank/DDBJ whole genome shotgun (WGS) entry which is preliminary data.</text>
</comment>
<keyword evidence="9" id="KW-0238">DNA-binding</keyword>
<keyword evidence="17" id="KW-1185">Reference proteome</keyword>
<keyword evidence="11" id="KW-0539">Nucleus</keyword>
<keyword evidence="6 12" id="KW-0863">Zinc-finger</keyword>
<evidence type="ECO:0000256" key="6">
    <source>
        <dbReference type="ARBA" id="ARBA00022771"/>
    </source>
</evidence>
<evidence type="ECO:0000313" key="16">
    <source>
        <dbReference type="EMBL" id="KAF6408681.1"/>
    </source>
</evidence>
<evidence type="ECO:0000256" key="4">
    <source>
        <dbReference type="ARBA" id="ARBA00022723"/>
    </source>
</evidence>
<protein>
    <recommendedName>
        <fullName evidence="18">Zinc finger protein 577</fullName>
    </recommendedName>
</protein>
<dbReference type="InParanoid" id="A0A7J8CCX2"/>
<feature type="domain" description="C2H2-type" evidence="14">
    <location>
        <begin position="401"/>
        <end position="428"/>
    </location>
</feature>
<dbReference type="GO" id="GO:0000978">
    <property type="term" value="F:RNA polymerase II cis-regulatory region sequence-specific DNA binding"/>
    <property type="evidence" value="ECO:0007669"/>
    <property type="project" value="TreeGrafter"/>
</dbReference>
<dbReference type="Pfam" id="PF00096">
    <property type="entry name" value="zf-C2H2"/>
    <property type="match status" value="7"/>
</dbReference>
<dbReference type="FunFam" id="3.30.160.60:FF:002343">
    <property type="entry name" value="Zinc finger protein 33A"/>
    <property type="match status" value="3"/>
</dbReference>
<dbReference type="FunFam" id="3.30.160.60:FF:001157">
    <property type="entry name" value="Zinc finger protein 793"/>
    <property type="match status" value="1"/>
</dbReference>
<dbReference type="GO" id="GO:0008270">
    <property type="term" value="F:zinc ion binding"/>
    <property type="evidence" value="ECO:0007669"/>
    <property type="project" value="UniProtKB-KW"/>
</dbReference>
<dbReference type="SUPFAM" id="SSF109640">
    <property type="entry name" value="KRAB domain (Kruppel-associated box)"/>
    <property type="match status" value="1"/>
</dbReference>
<feature type="domain" description="C2H2-type" evidence="14">
    <location>
        <begin position="261"/>
        <end position="288"/>
    </location>
</feature>
<dbReference type="PROSITE" id="PS50157">
    <property type="entry name" value="ZINC_FINGER_C2H2_2"/>
    <property type="match status" value="8"/>
</dbReference>
<dbReference type="PROSITE" id="PS00028">
    <property type="entry name" value="ZINC_FINGER_C2H2_1"/>
    <property type="match status" value="6"/>
</dbReference>
<dbReference type="SMART" id="SM00355">
    <property type="entry name" value="ZnF_C2H2"/>
    <property type="match status" value="8"/>
</dbReference>
<feature type="domain" description="C2H2-type" evidence="14">
    <location>
        <begin position="317"/>
        <end position="344"/>
    </location>
</feature>
<evidence type="ECO:0000259" key="14">
    <source>
        <dbReference type="PROSITE" id="PS50157"/>
    </source>
</evidence>
<feature type="domain" description="C2H2-type" evidence="14">
    <location>
        <begin position="373"/>
        <end position="400"/>
    </location>
</feature>
<dbReference type="InterPro" id="IPR001909">
    <property type="entry name" value="KRAB"/>
</dbReference>
<dbReference type="InterPro" id="IPR036236">
    <property type="entry name" value="Znf_C2H2_sf"/>
</dbReference>
<evidence type="ECO:0000256" key="7">
    <source>
        <dbReference type="ARBA" id="ARBA00022833"/>
    </source>
</evidence>
<evidence type="ECO:0000256" key="10">
    <source>
        <dbReference type="ARBA" id="ARBA00023163"/>
    </source>
</evidence>
<evidence type="ECO:0000256" key="11">
    <source>
        <dbReference type="ARBA" id="ARBA00023242"/>
    </source>
</evidence>
<dbReference type="Gene3D" id="6.10.140.140">
    <property type="match status" value="1"/>
</dbReference>
<dbReference type="AlphaFoldDB" id="A0A7J8CCX2"/>
<evidence type="ECO:0000259" key="15">
    <source>
        <dbReference type="PROSITE" id="PS50805"/>
    </source>
</evidence>
<comment type="similarity">
    <text evidence="3">Belongs to the krueppel C2H2-type zinc-finger protein family.</text>
</comment>
<evidence type="ECO:0000256" key="5">
    <source>
        <dbReference type="ARBA" id="ARBA00022737"/>
    </source>
</evidence>
<evidence type="ECO:0000256" key="8">
    <source>
        <dbReference type="ARBA" id="ARBA00023015"/>
    </source>
</evidence>
<feature type="compositionally biased region" description="Polar residues" evidence="13">
    <location>
        <begin position="430"/>
        <end position="453"/>
    </location>
</feature>
<sequence>MTKDQGLLSFEDVAVGFTWEEWQLLDLSQKDLYRDVMLENYNNLVSVGYEATNPDPLFWLEQRGPAWIAGGIARSPTCPEEIWEIDHIQWHPENQNEIKTLERCQQSYALGNNFDVCKSLVSLTARHNKFGSHCKNLKSHLGFINQNRRYAGKDSNEFIGDGKSFLYLQHDKTPPGMKCHGRVKPNSTKSQLSDYQKTYRGEKAHACSECGKASSKKAQLMRHQRTERGEKPHGCGECGKTFRRKIQLTEHQRTHTGEKPHECNECGKAFSRKSQLVVHQRTHTGEKPYRCSECGKAFSRKCLLRRHQRSHTGEKLYGCSVWRKAFAQKAYLIAHQRLHTGEKPYKCSECGRTFFFKSDLTKHQRIHTGEKPYECGQCEKAFRSKSKLIQHQRTHTGERPYACHECGKTFAHMSVLIKHKKTHTREKAVSSLTVERASSGSHSSLYRSELSQE</sequence>
<feature type="domain" description="C2H2-type" evidence="14">
    <location>
        <begin position="345"/>
        <end position="372"/>
    </location>
</feature>
<dbReference type="CDD" id="cd07765">
    <property type="entry name" value="KRAB_A-box"/>
    <property type="match status" value="1"/>
</dbReference>
<dbReference type="Pfam" id="PF01352">
    <property type="entry name" value="KRAB"/>
    <property type="match status" value="1"/>
</dbReference>
<keyword evidence="5" id="KW-0677">Repeat</keyword>
<name>A0A7J8CCX2_MOLMO</name>
<evidence type="ECO:0000313" key="17">
    <source>
        <dbReference type="Proteomes" id="UP000550707"/>
    </source>
</evidence>
<feature type="domain" description="KRAB" evidence="15">
    <location>
        <begin position="8"/>
        <end position="79"/>
    </location>
</feature>
<keyword evidence="8" id="KW-0805">Transcription regulation</keyword>
<evidence type="ECO:0008006" key="18">
    <source>
        <dbReference type="Google" id="ProtNLM"/>
    </source>
</evidence>
<evidence type="ECO:0000256" key="9">
    <source>
        <dbReference type="ARBA" id="ARBA00023125"/>
    </source>
</evidence>
<accession>A0A7J8CCX2</accession>
<dbReference type="FunFam" id="3.30.160.60:FF:001498">
    <property type="entry name" value="Zinc finger protein 404"/>
    <property type="match status" value="1"/>
</dbReference>
<evidence type="ECO:0000256" key="13">
    <source>
        <dbReference type="SAM" id="MobiDB-lite"/>
    </source>
</evidence>
<dbReference type="PROSITE" id="PS50805">
    <property type="entry name" value="KRAB"/>
    <property type="match status" value="1"/>
</dbReference>
<dbReference type="PANTHER" id="PTHR23235:SF142">
    <property type="entry name" value="ZINC FINGER PROTEIN 384"/>
    <property type="match status" value="1"/>
</dbReference>
<dbReference type="SMART" id="SM00349">
    <property type="entry name" value="KRAB"/>
    <property type="match status" value="1"/>
</dbReference>
<evidence type="ECO:0000256" key="3">
    <source>
        <dbReference type="ARBA" id="ARBA00006991"/>
    </source>
</evidence>